<gene>
    <name evidence="3" type="ORF">G5B36_20085</name>
    <name evidence="2" type="ORF">L0N08_22730</name>
</gene>
<dbReference type="Proteomes" id="UP001299608">
    <property type="component" value="Unassembled WGS sequence"/>
</dbReference>
<dbReference type="GO" id="GO:0061503">
    <property type="term" value="F:tRNA threonylcarbamoyladenosine dehydratase"/>
    <property type="evidence" value="ECO:0007669"/>
    <property type="project" value="TreeGrafter"/>
</dbReference>
<dbReference type="PANTHER" id="PTHR43267">
    <property type="entry name" value="TRNA THREONYLCARBAMOYLADENOSINE DEHYDRATASE"/>
    <property type="match status" value="1"/>
</dbReference>
<evidence type="ECO:0000313" key="2">
    <source>
        <dbReference type="EMBL" id="MCG4748241.1"/>
    </source>
</evidence>
<evidence type="ECO:0000313" key="5">
    <source>
        <dbReference type="Proteomes" id="UP001299608"/>
    </source>
</evidence>
<dbReference type="Gene3D" id="3.40.50.720">
    <property type="entry name" value="NAD(P)-binding Rossmann-like Domain"/>
    <property type="match status" value="1"/>
</dbReference>
<dbReference type="InterPro" id="IPR000594">
    <property type="entry name" value="ThiF_NAD_FAD-bd"/>
</dbReference>
<dbReference type="InterPro" id="IPR045886">
    <property type="entry name" value="ThiF/MoeB/HesA"/>
</dbReference>
<proteinExistence type="predicted"/>
<dbReference type="AlphaFoldDB" id="A0AAX1SLP6"/>
<reference evidence="3" key="2">
    <citation type="submission" date="2020-02" db="EMBL/GenBank/DDBJ databases">
        <authorList>
            <person name="Littmann E."/>
            <person name="Sorbara M."/>
        </authorList>
    </citation>
    <scope>NUCLEOTIDE SEQUENCE</scope>
    <source>
        <strain evidence="3">MSK.1.17</strain>
    </source>
</reference>
<reference evidence="3 4" key="1">
    <citation type="journal article" date="2020" name="Cell Host Microbe">
        <title>Functional and Genomic Variation between Human-Derived Isolates of Lachnospiraceae Reveals Inter- and Intra-Species Diversity.</title>
        <authorList>
            <person name="Sorbara M.T."/>
            <person name="Littmann E.R."/>
            <person name="Fontana E."/>
            <person name="Moody T.U."/>
            <person name="Kohout C.E."/>
            <person name="Gjonbalaj M."/>
            <person name="Eaton V."/>
            <person name="Seok R."/>
            <person name="Leiner I.M."/>
            <person name="Pamer E.G."/>
        </authorList>
    </citation>
    <scope>NUCLEOTIDE SEQUENCE [LARGE SCALE GENOMIC DNA]</scope>
    <source>
        <strain evidence="3 4">MSK.1.17</strain>
    </source>
</reference>
<reference evidence="2" key="3">
    <citation type="submission" date="2022-01" db="EMBL/GenBank/DDBJ databases">
        <title>Collection of gut derived symbiotic bacterial strains cultured from healthy donors.</title>
        <authorList>
            <person name="Lin H."/>
            <person name="Kohout C."/>
            <person name="Waligurski E."/>
            <person name="Pamer E.G."/>
        </authorList>
    </citation>
    <scope>NUCLEOTIDE SEQUENCE</scope>
    <source>
        <strain evidence="2">DFI.6.55</strain>
    </source>
</reference>
<dbReference type="SUPFAM" id="SSF69572">
    <property type="entry name" value="Activating enzymes of the ubiquitin-like proteins"/>
    <property type="match status" value="1"/>
</dbReference>
<evidence type="ECO:0000259" key="1">
    <source>
        <dbReference type="Pfam" id="PF00899"/>
    </source>
</evidence>
<dbReference type="EMBL" id="JAAITT010000033">
    <property type="protein sequence ID" value="NSJ50991.1"/>
    <property type="molecule type" value="Genomic_DNA"/>
</dbReference>
<dbReference type="GO" id="GO:0061504">
    <property type="term" value="P:cyclic threonylcarbamoyladenosine biosynthetic process"/>
    <property type="evidence" value="ECO:0007669"/>
    <property type="project" value="TreeGrafter"/>
</dbReference>
<dbReference type="EMBL" id="JAKNGE010000034">
    <property type="protein sequence ID" value="MCG4748241.1"/>
    <property type="molecule type" value="Genomic_DNA"/>
</dbReference>
<feature type="domain" description="THIF-type NAD/FAD binding fold" evidence="1">
    <location>
        <begin position="6"/>
        <end position="244"/>
    </location>
</feature>
<evidence type="ECO:0000313" key="4">
    <source>
        <dbReference type="Proteomes" id="UP000669239"/>
    </source>
</evidence>
<dbReference type="CDD" id="cd00755">
    <property type="entry name" value="YgdL_like"/>
    <property type="match status" value="1"/>
</dbReference>
<dbReference type="RefSeq" id="WP_117559308.1">
    <property type="nucleotide sequence ID" value="NZ_JAAITT010000033.1"/>
</dbReference>
<organism evidence="2 5">
    <name type="scientific">Enterocloster aldenensis</name>
    <dbReference type="NCBI Taxonomy" id="358742"/>
    <lineage>
        <taxon>Bacteria</taxon>
        <taxon>Bacillati</taxon>
        <taxon>Bacillota</taxon>
        <taxon>Clostridia</taxon>
        <taxon>Lachnospirales</taxon>
        <taxon>Lachnospiraceae</taxon>
        <taxon>Enterocloster</taxon>
    </lineage>
</organism>
<dbReference type="PANTHER" id="PTHR43267:SF1">
    <property type="entry name" value="TRNA THREONYLCARBAMOYLADENOSINE DEHYDRATASE"/>
    <property type="match status" value="1"/>
</dbReference>
<protein>
    <submittedName>
        <fullName evidence="2">tRNA threonylcarbamoyladenosine dehydratase</fullName>
    </submittedName>
</protein>
<evidence type="ECO:0000313" key="3">
    <source>
        <dbReference type="EMBL" id="NSJ50991.1"/>
    </source>
</evidence>
<comment type="caution">
    <text evidence="2">The sequence shown here is derived from an EMBL/GenBank/DDBJ whole genome shotgun (WGS) entry which is preliminary data.</text>
</comment>
<dbReference type="GO" id="GO:0008641">
    <property type="term" value="F:ubiquitin-like modifier activating enzyme activity"/>
    <property type="evidence" value="ECO:0007669"/>
    <property type="project" value="InterPro"/>
</dbReference>
<keyword evidence="4" id="KW-1185">Reference proteome</keyword>
<accession>A0AAX1SLP6</accession>
<dbReference type="InterPro" id="IPR035985">
    <property type="entry name" value="Ubiquitin-activating_enz"/>
</dbReference>
<dbReference type="Proteomes" id="UP000669239">
    <property type="component" value="Unassembled WGS sequence"/>
</dbReference>
<dbReference type="Pfam" id="PF00899">
    <property type="entry name" value="ThiF"/>
    <property type="match status" value="1"/>
</dbReference>
<sequence>MINEFSRTEMLIGQEGLMSLKNAAVAVFGVGGVGSHAIEALARCGVGRLVLIDNDTVSLTNINRQSIAFHSTIGCHKTQVMKEKIRDICPDTQVITFEEFVLPDNIDLLFENIKDRMDPPGPISYILDAIDTVTAKLALAEYAARHGIPLISSMGTGNKLHPEQFRISDISKTSVCPLCKVMRRELKARDIKRLKVCWSPEPPLTPSPTQEDTGNRRATPGSISFVPPVAGLLIAGEIVREICGVG</sequence>
<name>A0AAX1SLP6_9FIRM</name>